<reference evidence="1" key="1">
    <citation type="submission" date="2024-07" db="EMBL/GenBank/DDBJ databases">
        <authorList>
            <person name="Yu S.T."/>
        </authorList>
    </citation>
    <scope>NUCLEOTIDE SEQUENCE</scope>
    <source>
        <strain evidence="1">R44</strain>
    </source>
</reference>
<accession>A0AB39TFG9</accession>
<dbReference type="SUPFAM" id="SSF53474">
    <property type="entry name" value="alpha/beta-Hydrolases"/>
    <property type="match status" value="1"/>
</dbReference>
<sequence>MTEIAEARARAGRPTWLYRFDWEATAPGYEGLAHHCVDLPFAFDLLDAPGVTEALGEHPPQALADAVHAAWVRFVRDLDPGPSWPRYTAATRATRIWAAEPTVAHDG</sequence>
<protein>
    <recommendedName>
        <fullName evidence="2">Carboxylesterase</fullName>
    </recommendedName>
</protein>
<dbReference type="RefSeq" id="WP_369149633.1">
    <property type="nucleotide sequence ID" value="NZ_CP163444.1"/>
</dbReference>
<name>A0AB39TFG9_9ACTN</name>
<dbReference type="EMBL" id="CP163444">
    <property type="protein sequence ID" value="XDQ76970.1"/>
    <property type="molecule type" value="Genomic_DNA"/>
</dbReference>
<dbReference type="Gene3D" id="3.40.50.1820">
    <property type="entry name" value="alpha/beta hydrolase"/>
    <property type="match status" value="1"/>
</dbReference>
<dbReference type="AlphaFoldDB" id="A0AB39TFG9"/>
<proteinExistence type="predicted"/>
<gene>
    <name evidence="1" type="ORF">AB5J54_36430</name>
</gene>
<evidence type="ECO:0008006" key="2">
    <source>
        <dbReference type="Google" id="ProtNLM"/>
    </source>
</evidence>
<organism evidence="1">
    <name type="scientific">Streptomyces sp. R44</name>
    <dbReference type="NCBI Taxonomy" id="3238633"/>
    <lineage>
        <taxon>Bacteria</taxon>
        <taxon>Bacillati</taxon>
        <taxon>Actinomycetota</taxon>
        <taxon>Actinomycetes</taxon>
        <taxon>Kitasatosporales</taxon>
        <taxon>Streptomycetaceae</taxon>
        <taxon>Streptomyces</taxon>
    </lineage>
</organism>
<dbReference type="InterPro" id="IPR029058">
    <property type="entry name" value="AB_hydrolase_fold"/>
</dbReference>
<evidence type="ECO:0000313" key="1">
    <source>
        <dbReference type="EMBL" id="XDQ76970.1"/>
    </source>
</evidence>